<dbReference type="GO" id="GO:0016740">
    <property type="term" value="F:transferase activity"/>
    <property type="evidence" value="ECO:0007669"/>
    <property type="project" value="UniProtKB-KW"/>
</dbReference>
<feature type="domain" description="Glutamine amidotransferase" evidence="1">
    <location>
        <begin position="57"/>
        <end position="187"/>
    </location>
</feature>
<dbReference type="Gene3D" id="3.40.50.880">
    <property type="match status" value="1"/>
</dbReference>
<dbReference type="Proteomes" id="UP000184268">
    <property type="component" value="Unassembled WGS sequence"/>
</dbReference>
<dbReference type="EMBL" id="FQXG01000012">
    <property type="protein sequence ID" value="SHI23840.1"/>
    <property type="molecule type" value="Genomic_DNA"/>
</dbReference>
<proteinExistence type="predicted"/>
<name>A0A1M5ZHY0_9GAMM</name>
<evidence type="ECO:0000313" key="3">
    <source>
        <dbReference type="Proteomes" id="UP000184268"/>
    </source>
</evidence>
<organism evidence="2 3">
    <name type="scientific">Ferrimonas marina</name>
    <dbReference type="NCBI Taxonomy" id="299255"/>
    <lineage>
        <taxon>Bacteria</taxon>
        <taxon>Pseudomonadati</taxon>
        <taxon>Pseudomonadota</taxon>
        <taxon>Gammaproteobacteria</taxon>
        <taxon>Alteromonadales</taxon>
        <taxon>Ferrimonadaceae</taxon>
        <taxon>Ferrimonas</taxon>
    </lineage>
</organism>
<gene>
    <name evidence="2" type="ORF">SAMN02745129_0357</name>
</gene>
<dbReference type="AlphaFoldDB" id="A0A1M5ZHY0"/>
<dbReference type="PANTHER" id="PTHR42695:SF5">
    <property type="entry name" value="GLUTAMINE AMIDOTRANSFERASE YLR126C-RELATED"/>
    <property type="match status" value="1"/>
</dbReference>
<dbReference type="InterPro" id="IPR017926">
    <property type="entry name" value="GATASE"/>
</dbReference>
<dbReference type="GO" id="GO:0005829">
    <property type="term" value="C:cytosol"/>
    <property type="evidence" value="ECO:0007669"/>
    <property type="project" value="TreeGrafter"/>
</dbReference>
<dbReference type="CDD" id="cd01741">
    <property type="entry name" value="GATase1_1"/>
    <property type="match status" value="1"/>
</dbReference>
<keyword evidence="2" id="KW-0808">Transferase</keyword>
<dbReference type="SUPFAM" id="SSF52317">
    <property type="entry name" value="Class I glutamine amidotransferase-like"/>
    <property type="match status" value="1"/>
</dbReference>
<dbReference type="Pfam" id="PF00117">
    <property type="entry name" value="GATase"/>
    <property type="match status" value="1"/>
</dbReference>
<sequence length="232" mass="25799">MEIGILDCDRVDPKLASEYGQYADMFIRGLSELSDGLRFQVFDAMASELPAPDSLSAWIITGSRHSAYEELPWIAQLKDWIQQAQKHPTRIAGICFGHQVIAEALGGRVAKHPGGWGMGSYPTRRTGAPDYLADSDPELYLLSSHQDQVVQLPPGAQLLATSAFCPHYSFGLDDRVLTVQGHPEFLVGYNRALADKRREQIGEAVYEQALASFERPPQSQRFLQGMLRFFAS</sequence>
<accession>A0A1M5ZHY0</accession>
<dbReference type="OrthoDB" id="9813383at2"/>
<evidence type="ECO:0000259" key="1">
    <source>
        <dbReference type="Pfam" id="PF00117"/>
    </source>
</evidence>
<dbReference type="InterPro" id="IPR029062">
    <property type="entry name" value="Class_I_gatase-like"/>
</dbReference>
<dbReference type="STRING" id="299255.SAMN02745129_0357"/>
<dbReference type="InterPro" id="IPR044992">
    <property type="entry name" value="ChyE-like"/>
</dbReference>
<protein>
    <submittedName>
        <fullName evidence="2">GMP synthase-Glutamine amidotransferase</fullName>
    </submittedName>
</protein>
<evidence type="ECO:0000313" key="2">
    <source>
        <dbReference type="EMBL" id="SHI23840.1"/>
    </source>
</evidence>
<dbReference type="RefSeq" id="WP_067665206.1">
    <property type="nucleotide sequence ID" value="NZ_FQXG01000012.1"/>
</dbReference>
<dbReference type="PANTHER" id="PTHR42695">
    <property type="entry name" value="GLUTAMINE AMIDOTRANSFERASE YLR126C-RELATED"/>
    <property type="match status" value="1"/>
</dbReference>
<reference evidence="2 3" key="1">
    <citation type="submission" date="2016-11" db="EMBL/GenBank/DDBJ databases">
        <authorList>
            <person name="Jaros S."/>
            <person name="Januszkiewicz K."/>
            <person name="Wedrychowicz H."/>
        </authorList>
    </citation>
    <scope>NUCLEOTIDE SEQUENCE [LARGE SCALE GENOMIC DNA]</scope>
    <source>
        <strain evidence="2 3">DSM 16917</strain>
    </source>
</reference>
<keyword evidence="2" id="KW-0315">Glutamine amidotransferase</keyword>
<keyword evidence="3" id="KW-1185">Reference proteome</keyword>